<evidence type="ECO:0000313" key="2">
    <source>
        <dbReference type="Proteomes" id="UP000271087"/>
    </source>
</evidence>
<organism evidence="3">
    <name type="scientific">Onchocerca ochengi</name>
    <name type="common">Filarial nematode worm</name>
    <dbReference type="NCBI Taxonomy" id="42157"/>
    <lineage>
        <taxon>Eukaryota</taxon>
        <taxon>Metazoa</taxon>
        <taxon>Ecdysozoa</taxon>
        <taxon>Nematoda</taxon>
        <taxon>Chromadorea</taxon>
        <taxon>Rhabditida</taxon>
        <taxon>Spirurina</taxon>
        <taxon>Spiruromorpha</taxon>
        <taxon>Filarioidea</taxon>
        <taxon>Onchocercidae</taxon>
        <taxon>Onchocerca</taxon>
    </lineage>
</organism>
<dbReference type="Proteomes" id="UP000271087">
    <property type="component" value="Unassembled WGS sequence"/>
</dbReference>
<dbReference type="OrthoDB" id="5873130at2759"/>
<dbReference type="AlphaFoldDB" id="A0A182EV69"/>
<evidence type="ECO:0000313" key="3">
    <source>
        <dbReference type="WBParaSite" id="nOo.2.0.1.t12057-RA"/>
    </source>
</evidence>
<protein>
    <submittedName>
        <fullName evidence="3">Transposase_23 domain-containing protein</fullName>
    </submittedName>
</protein>
<sequence>MERVLRQIEALEERHLLRQSKIGPVIVGRGEMNKICKSDSCNSNTVSVVNVNFNSELEKFWKLEMIGFQEPPTADADDEALKQFKKTIYKQHGRYHICRPWKDSKHKLCNNYGLCVGRLKRLQHLFIP</sequence>
<proteinExistence type="predicted"/>
<name>A0A182EV69_ONCOC</name>
<reference evidence="3" key="1">
    <citation type="submission" date="2016-06" db="UniProtKB">
        <authorList>
            <consortium name="WormBaseParasite"/>
        </authorList>
    </citation>
    <scope>IDENTIFICATION</scope>
</reference>
<gene>
    <name evidence="1" type="ORF">NOO_LOCUS12057</name>
</gene>
<keyword evidence="2" id="KW-1185">Reference proteome</keyword>
<accession>A0A182EV69</accession>
<evidence type="ECO:0000313" key="1">
    <source>
        <dbReference type="EMBL" id="VDM97932.1"/>
    </source>
</evidence>
<reference evidence="1 2" key="2">
    <citation type="submission" date="2018-08" db="EMBL/GenBank/DDBJ databases">
        <authorList>
            <person name="Laetsch R D."/>
            <person name="Stevens L."/>
            <person name="Kumar S."/>
            <person name="Blaxter L. M."/>
        </authorList>
    </citation>
    <scope>NUCLEOTIDE SEQUENCE [LARGE SCALE GENOMIC DNA]</scope>
</reference>
<dbReference type="EMBL" id="UYRW01009547">
    <property type="protein sequence ID" value="VDM97932.1"/>
    <property type="molecule type" value="Genomic_DNA"/>
</dbReference>
<dbReference type="WBParaSite" id="nOo.2.0.1.t12057-RA">
    <property type="protein sequence ID" value="nOo.2.0.1.t12057-RA"/>
    <property type="gene ID" value="nOo.2.0.1.g12057"/>
</dbReference>